<accession>A0A7K0CPQ9</accession>
<feature type="domain" description="UspA" evidence="2">
    <location>
        <begin position="146"/>
        <end position="286"/>
    </location>
</feature>
<evidence type="ECO:0000313" key="3">
    <source>
        <dbReference type="EMBL" id="MQY14734.1"/>
    </source>
</evidence>
<dbReference type="RefSeq" id="WP_153455589.1">
    <property type="nucleotide sequence ID" value="NZ_WEGJ01000024.1"/>
</dbReference>
<dbReference type="InterPro" id="IPR014729">
    <property type="entry name" value="Rossmann-like_a/b/a_fold"/>
</dbReference>
<comment type="similarity">
    <text evidence="1">Belongs to the universal stress protein A family.</text>
</comment>
<dbReference type="PRINTS" id="PR01438">
    <property type="entry name" value="UNVRSLSTRESS"/>
</dbReference>
<dbReference type="Gene3D" id="3.40.50.620">
    <property type="entry name" value="HUPs"/>
    <property type="match status" value="2"/>
</dbReference>
<dbReference type="Proteomes" id="UP000466345">
    <property type="component" value="Unassembled WGS sequence"/>
</dbReference>
<name>A0A7K0CPQ9_9ACTN</name>
<evidence type="ECO:0000256" key="1">
    <source>
        <dbReference type="ARBA" id="ARBA00008791"/>
    </source>
</evidence>
<dbReference type="SUPFAM" id="SSF52402">
    <property type="entry name" value="Adenine nucleotide alpha hydrolases-like"/>
    <property type="match status" value="2"/>
</dbReference>
<dbReference type="PANTHER" id="PTHR46553">
    <property type="entry name" value="ADENINE NUCLEOTIDE ALPHA HYDROLASES-LIKE SUPERFAMILY PROTEIN"/>
    <property type="match status" value="1"/>
</dbReference>
<dbReference type="Pfam" id="PF00582">
    <property type="entry name" value="Usp"/>
    <property type="match status" value="2"/>
</dbReference>
<dbReference type="AlphaFoldDB" id="A0A7K0CPQ9"/>
<sequence length="288" mass="30011">MEPPLVVGVDGSEAALRAVDWAADEAALHGIPLRLVHAAVWERYEGLDPAFGPVRQAERLTADRLLTAAADRAARRQPTVRTDSVVIPDAAAEALLTAGGDGFALVIGSRGHGALHGVLLGSVSLAVAGRAHCPVVVVRGEPRTGRRRVLVGVGDRGAGAAALDFAFREAAASGAALEAVRAWRCPVREELGHPMLALDEADSHESRARTFLTDALAPARLRHPGTRVRPLTAEGPVRRVLLEAAVSADLLVLGATRGHAARTATQLGPAVHSLLHRAPCPVAVIPEA</sequence>
<dbReference type="InterPro" id="IPR006015">
    <property type="entry name" value="Universal_stress_UspA"/>
</dbReference>
<dbReference type="EMBL" id="WEGJ01000024">
    <property type="protein sequence ID" value="MQY14734.1"/>
    <property type="molecule type" value="Genomic_DNA"/>
</dbReference>
<organism evidence="3 4">
    <name type="scientific">Streptomyces smaragdinus</name>
    <dbReference type="NCBI Taxonomy" id="2585196"/>
    <lineage>
        <taxon>Bacteria</taxon>
        <taxon>Bacillati</taxon>
        <taxon>Actinomycetota</taxon>
        <taxon>Actinomycetes</taxon>
        <taxon>Kitasatosporales</taxon>
        <taxon>Streptomycetaceae</taxon>
        <taxon>Streptomyces</taxon>
    </lineage>
</organism>
<dbReference type="InterPro" id="IPR006016">
    <property type="entry name" value="UspA"/>
</dbReference>
<reference evidence="3 4" key="1">
    <citation type="submission" date="2019-10" db="EMBL/GenBank/DDBJ databases">
        <title>Streptomyces smaragdinus sp. nov. and Streptomyces fabii sp. nov., isolated from the gut of fungus growing-termite Macrotermes natalensis.</title>
        <authorList>
            <person name="Schwitalla J."/>
            <person name="Benndorf R."/>
            <person name="Martin K."/>
            <person name="De Beer W."/>
            <person name="Kaster A.-K."/>
            <person name="Vollmers J."/>
            <person name="Poulsen M."/>
            <person name="Beemelmanns C."/>
        </authorList>
    </citation>
    <scope>NUCLEOTIDE SEQUENCE [LARGE SCALE GENOMIC DNA]</scope>
    <source>
        <strain evidence="3 4">RB5</strain>
    </source>
</reference>
<evidence type="ECO:0000313" key="4">
    <source>
        <dbReference type="Proteomes" id="UP000466345"/>
    </source>
</evidence>
<protein>
    <submittedName>
        <fullName evidence="3">Universal stress protein</fullName>
    </submittedName>
</protein>
<dbReference type="OrthoDB" id="3174546at2"/>
<feature type="domain" description="UspA" evidence="2">
    <location>
        <begin position="5"/>
        <end position="139"/>
    </location>
</feature>
<evidence type="ECO:0000259" key="2">
    <source>
        <dbReference type="Pfam" id="PF00582"/>
    </source>
</evidence>
<proteinExistence type="inferred from homology"/>
<dbReference type="PANTHER" id="PTHR46553:SF3">
    <property type="entry name" value="ADENINE NUCLEOTIDE ALPHA HYDROLASES-LIKE SUPERFAMILY PROTEIN"/>
    <property type="match status" value="1"/>
</dbReference>
<gene>
    <name evidence="3" type="ORF">SRB5_49100</name>
</gene>
<comment type="caution">
    <text evidence="3">The sequence shown here is derived from an EMBL/GenBank/DDBJ whole genome shotgun (WGS) entry which is preliminary data.</text>
</comment>
<keyword evidence="4" id="KW-1185">Reference proteome</keyword>